<evidence type="ECO:0000256" key="1">
    <source>
        <dbReference type="ARBA" id="ARBA00001970"/>
    </source>
</evidence>
<evidence type="ECO:0000256" key="3">
    <source>
        <dbReference type="ARBA" id="ARBA00022617"/>
    </source>
</evidence>
<feature type="compositionally biased region" description="Basic and acidic residues" evidence="9">
    <location>
        <begin position="65"/>
        <end position="74"/>
    </location>
</feature>
<evidence type="ECO:0000256" key="8">
    <source>
        <dbReference type="ARBA" id="ARBA00025737"/>
    </source>
</evidence>
<feature type="domain" description="Dyp-type peroxidase C-terminal" evidence="11">
    <location>
        <begin position="251"/>
        <end position="436"/>
    </location>
</feature>
<sequence>MTAAEPGDEDAGRDADRAAGKAGGSSRPGLNRRHLLLGGAATGLGALAAAGIQLTGGRPGSGRSAAEDAEHRAEAAGAGLDTTGANGTSVVPFYGVRQSGIETPAQAHAVFLALDLKPDLTAQRLAALLRLLTDDAAALTQGRPALADTEPELAVQPARLTVTFGFGPALVALAAPEKSPPWLKPLPAFGIDRLKAEYTGGDLLIQICADDPVAVAHARRMLLKDSRSFASLRWVQQGFLHAYGAGTAGATPRNLFGQKDGSGNPRVGSAEFERVVWGDSAVKPWLENGTSLVIRRIAMNLDTWDELDRRGREESVGRTLASGAPLTGTAEHDEPDFAARGPLGFPVIADSSHLRRARPEDARQRIFRRPYNYDDAPAAADGAPGGISNSGQIFVSYQADVDRQFVPIQQRLDQLDILNEWTVPVGSAVFAVPPGVFEGGFVGEQLFS</sequence>
<proteinExistence type="inferred from homology"/>
<feature type="region of interest" description="Disordered" evidence="9">
    <location>
        <begin position="312"/>
        <end position="332"/>
    </location>
</feature>
<accession>A0A975M8R6</accession>
<dbReference type="InterPro" id="IPR048328">
    <property type="entry name" value="Dyp_perox_C"/>
</dbReference>
<dbReference type="GO" id="GO:0046872">
    <property type="term" value="F:metal ion binding"/>
    <property type="evidence" value="ECO:0007669"/>
    <property type="project" value="UniProtKB-KW"/>
</dbReference>
<evidence type="ECO:0000256" key="9">
    <source>
        <dbReference type="SAM" id="MobiDB-lite"/>
    </source>
</evidence>
<keyword evidence="6" id="KW-0560">Oxidoreductase</keyword>
<evidence type="ECO:0000256" key="4">
    <source>
        <dbReference type="ARBA" id="ARBA00022723"/>
    </source>
</evidence>
<keyword evidence="7" id="KW-0408">Iron</keyword>
<evidence type="ECO:0000256" key="2">
    <source>
        <dbReference type="ARBA" id="ARBA00022559"/>
    </source>
</evidence>
<dbReference type="GO" id="GO:0020037">
    <property type="term" value="F:heme binding"/>
    <property type="evidence" value="ECO:0007669"/>
    <property type="project" value="InterPro"/>
</dbReference>
<feature type="region of interest" description="Disordered" evidence="9">
    <location>
        <begin position="1"/>
        <end position="32"/>
    </location>
</feature>
<keyword evidence="5" id="KW-0732">Signal</keyword>
<comment type="cofactor">
    <cofactor evidence="1">
        <name>heme b</name>
        <dbReference type="ChEBI" id="CHEBI:60344"/>
    </cofactor>
</comment>
<dbReference type="KEGG" id="ajg:KKR91_14425"/>
<evidence type="ECO:0000259" key="11">
    <source>
        <dbReference type="Pfam" id="PF20628"/>
    </source>
</evidence>
<keyword evidence="13" id="KW-1185">Reference proteome</keyword>
<name>A0A975M8R6_9MICC</name>
<evidence type="ECO:0000313" key="13">
    <source>
        <dbReference type="Proteomes" id="UP000676885"/>
    </source>
</evidence>
<feature type="compositionally biased region" description="Basic and acidic residues" evidence="9">
    <location>
        <begin position="10"/>
        <end position="19"/>
    </location>
</feature>
<evidence type="ECO:0000256" key="6">
    <source>
        <dbReference type="ARBA" id="ARBA00023002"/>
    </source>
</evidence>
<dbReference type="InterPro" id="IPR048327">
    <property type="entry name" value="Dyp_perox_N"/>
</dbReference>
<dbReference type="GO" id="GO:0004601">
    <property type="term" value="F:peroxidase activity"/>
    <property type="evidence" value="ECO:0007669"/>
    <property type="project" value="UniProtKB-KW"/>
</dbReference>
<dbReference type="InterPro" id="IPR011008">
    <property type="entry name" value="Dimeric_a/b-barrel"/>
</dbReference>
<dbReference type="EMBL" id="CP076022">
    <property type="protein sequence ID" value="QWC11849.1"/>
    <property type="molecule type" value="Genomic_DNA"/>
</dbReference>
<reference evidence="12 13" key="1">
    <citation type="submission" date="2021-05" db="EMBL/GenBank/DDBJ databases">
        <title>Novel species in genus Arthrobacter.</title>
        <authorList>
            <person name="Zhang G."/>
        </authorList>
    </citation>
    <scope>NUCLEOTIDE SEQUENCE [LARGE SCALE GENOMIC DNA]</scope>
    <source>
        <strain evidence="13">zg-ZUI227</strain>
    </source>
</reference>
<feature type="region of interest" description="Disordered" evidence="9">
    <location>
        <begin position="56"/>
        <end position="82"/>
    </location>
</feature>
<gene>
    <name evidence="12" type="ORF">KKR91_14425</name>
</gene>
<dbReference type="PANTHER" id="PTHR30521">
    <property type="entry name" value="DEFERROCHELATASE/PEROXIDASE"/>
    <property type="match status" value="1"/>
</dbReference>
<keyword evidence="3" id="KW-0349">Heme</keyword>
<keyword evidence="4" id="KW-0479">Metal-binding</keyword>
<dbReference type="PROSITE" id="PS51404">
    <property type="entry name" value="DYP_PEROXIDASE"/>
    <property type="match status" value="1"/>
</dbReference>
<dbReference type="Pfam" id="PF20628">
    <property type="entry name" value="Dyp_perox_C"/>
    <property type="match status" value="1"/>
</dbReference>
<dbReference type="GO" id="GO:0005829">
    <property type="term" value="C:cytosol"/>
    <property type="evidence" value="ECO:0007669"/>
    <property type="project" value="TreeGrafter"/>
</dbReference>
<evidence type="ECO:0000259" key="10">
    <source>
        <dbReference type="Pfam" id="PF04261"/>
    </source>
</evidence>
<protein>
    <submittedName>
        <fullName evidence="12">Dyp-type peroxidase</fullName>
    </submittedName>
</protein>
<dbReference type="Pfam" id="PF04261">
    <property type="entry name" value="Dyp_perox_N"/>
    <property type="match status" value="1"/>
</dbReference>
<evidence type="ECO:0000256" key="5">
    <source>
        <dbReference type="ARBA" id="ARBA00022729"/>
    </source>
</evidence>
<comment type="similarity">
    <text evidence="8">Belongs to the DyP-type peroxidase family.</text>
</comment>
<dbReference type="SUPFAM" id="SSF54909">
    <property type="entry name" value="Dimeric alpha+beta barrel"/>
    <property type="match status" value="1"/>
</dbReference>
<dbReference type="Proteomes" id="UP000676885">
    <property type="component" value="Chromosome"/>
</dbReference>
<organism evidence="12 13">
    <name type="scientific">Arthrobacter jiangjiafuii</name>
    <dbReference type="NCBI Taxonomy" id="2817475"/>
    <lineage>
        <taxon>Bacteria</taxon>
        <taxon>Bacillati</taxon>
        <taxon>Actinomycetota</taxon>
        <taxon>Actinomycetes</taxon>
        <taxon>Micrococcales</taxon>
        <taxon>Micrococcaceae</taxon>
        <taxon>Arthrobacter</taxon>
    </lineage>
</organism>
<dbReference type="InterPro" id="IPR006311">
    <property type="entry name" value="TAT_signal"/>
</dbReference>
<evidence type="ECO:0000256" key="7">
    <source>
        <dbReference type="ARBA" id="ARBA00023004"/>
    </source>
</evidence>
<feature type="domain" description="Dyp-type peroxidase N-terminal" evidence="10">
    <location>
        <begin position="98"/>
        <end position="239"/>
    </location>
</feature>
<dbReference type="InterPro" id="IPR006314">
    <property type="entry name" value="Dyp_peroxidase"/>
</dbReference>
<dbReference type="AlphaFoldDB" id="A0A975M8R6"/>
<dbReference type="PANTHER" id="PTHR30521:SF4">
    <property type="entry name" value="DEFERROCHELATASE"/>
    <property type="match status" value="1"/>
</dbReference>
<evidence type="ECO:0000313" key="12">
    <source>
        <dbReference type="EMBL" id="QWC11849.1"/>
    </source>
</evidence>
<dbReference type="NCBIfam" id="TIGR01413">
    <property type="entry name" value="Dyp_perox_fam"/>
    <property type="match status" value="1"/>
</dbReference>
<keyword evidence="2 12" id="KW-0575">Peroxidase</keyword>
<dbReference type="PROSITE" id="PS51318">
    <property type="entry name" value="TAT"/>
    <property type="match status" value="1"/>
</dbReference>